<evidence type="ECO:0000256" key="3">
    <source>
        <dbReference type="ARBA" id="ARBA00022723"/>
    </source>
</evidence>
<evidence type="ECO:0000256" key="1">
    <source>
        <dbReference type="ARBA" id="ARBA00001913"/>
    </source>
</evidence>
<gene>
    <name evidence="8" type="ORF">AB6A40_003346</name>
</gene>
<dbReference type="InterPro" id="IPR050738">
    <property type="entry name" value="Sulfatase"/>
</dbReference>
<dbReference type="AlphaFoldDB" id="A0ABD6EIZ2"/>
<dbReference type="PANTHER" id="PTHR42693:SF15">
    <property type="entry name" value="ARYLSULFATASE"/>
    <property type="match status" value="1"/>
</dbReference>
<evidence type="ECO:0000313" key="8">
    <source>
        <dbReference type="EMBL" id="MFH4976637.1"/>
    </source>
</evidence>
<feature type="signal peptide" evidence="6">
    <location>
        <begin position="1"/>
        <end position="21"/>
    </location>
</feature>
<dbReference type="EMBL" id="JBGFUD010001695">
    <property type="protein sequence ID" value="MFH4976637.1"/>
    <property type="molecule type" value="Genomic_DNA"/>
</dbReference>
<evidence type="ECO:0000256" key="6">
    <source>
        <dbReference type="SAM" id="SignalP"/>
    </source>
</evidence>
<keyword evidence="5" id="KW-0106">Calcium</keyword>
<sequence length="621" mass="69867">MGVWRPDALLIASLILLMTVASNVQSVGTNECQDSACEVQPATPARPNIVILMVDDLGFGDLQSYGHPIQEATPIDDMIREGVRFTQAYSADSMCSPSRAGFMTGRLPIRLGAVGGARVFLPMDIGGLPLHEETMAEMLKRYGYATGMIGKWHLGINKYSSTDGTWLPSQRGFDYVGTNLPWTNAWECDTSGRFMESGPNATLCFLYYGDHIVQQPIKFEHLTETLVNDWKDFLEMRLTTDYSKKPFFFYFSFPQVHSAQFANQRFLHSSARGLFGDNLNEMAWAVGEVLDSLRAENIHRETLVVLMSDHGPHQELCLNGGSTAGLKGGKSNSFEGGFRIPMVTWMPGTVKSGVTSHEVIWSLDLFPTFEKMAATGRKLNRRKVVFDGINVHRQLMGQPPERHGNRINDAVRGVWRPIIYYCNTHIMAIRYGNYKVHFKTSPIFRNNSESHLAEYCPGGKPVDDWYVSQKCPEDHLTVHDPPLVYDLSADPYEMYPLPASERVSEIRQTAVELRDEHIKSVEPVEPQMGNFSSDVLPCCNPPSCQCDNLNAYRHTYYSQRKRTLEALAAIAETFIEGGGNARGERSNFEKTEIDEEHMYSDDDISIHLLDDGNDERSRILS</sequence>
<dbReference type="PANTHER" id="PTHR42693">
    <property type="entry name" value="ARYLSULFATASE FAMILY MEMBER"/>
    <property type="match status" value="1"/>
</dbReference>
<dbReference type="GO" id="GO:0046872">
    <property type="term" value="F:metal ion binding"/>
    <property type="evidence" value="ECO:0007669"/>
    <property type="project" value="UniProtKB-KW"/>
</dbReference>
<comment type="caution">
    <text evidence="8">The sequence shown here is derived from an EMBL/GenBank/DDBJ whole genome shotgun (WGS) entry which is preliminary data.</text>
</comment>
<comment type="similarity">
    <text evidence="2">Belongs to the sulfatase family.</text>
</comment>
<keyword evidence="9" id="KW-1185">Reference proteome</keyword>
<dbReference type="Gene3D" id="3.40.720.10">
    <property type="entry name" value="Alkaline Phosphatase, subunit A"/>
    <property type="match status" value="1"/>
</dbReference>
<dbReference type="GO" id="GO:0016787">
    <property type="term" value="F:hydrolase activity"/>
    <property type="evidence" value="ECO:0007669"/>
    <property type="project" value="UniProtKB-KW"/>
</dbReference>
<keyword evidence="4" id="KW-0378">Hydrolase</keyword>
<reference evidence="8 9" key="1">
    <citation type="submission" date="2024-08" db="EMBL/GenBank/DDBJ databases">
        <title>Gnathostoma spinigerum genome.</title>
        <authorList>
            <person name="Gonzalez-Bertolin B."/>
            <person name="Monzon S."/>
            <person name="Zaballos A."/>
            <person name="Jimenez P."/>
            <person name="Dekumyoy P."/>
            <person name="Varona S."/>
            <person name="Cuesta I."/>
            <person name="Sumanam S."/>
            <person name="Adisakwattana P."/>
            <person name="Gasser R.B."/>
            <person name="Hernandez-Gonzalez A."/>
            <person name="Young N.D."/>
            <person name="Perteguer M.J."/>
        </authorList>
    </citation>
    <scope>NUCLEOTIDE SEQUENCE [LARGE SCALE GENOMIC DNA]</scope>
    <source>
        <strain evidence="8">AL3</strain>
        <tissue evidence="8">Liver</tissue>
    </source>
</reference>
<dbReference type="Gene3D" id="3.30.1120.10">
    <property type="match status" value="1"/>
</dbReference>
<feature type="domain" description="Sulfatase N-terminal" evidence="7">
    <location>
        <begin position="47"/>
        <end position="369"/>
    </location>
</feature>
<keyword evidence="6" id="KW-0732">Signal</keyword>
<accession>A0ABD6EIZ2</accession>
<name>A0ABD6EIZ2_9BILA</name>
<evidence type="ECO:0000256" key="2">
    <source>
        <dbReference type="ARBA" id="ARBA00008779"/>
    </source>
</evidence>
<dbReference type="PROSITE" id="PS00149">
    <property type="entry name" value="SULFATASE_2"/>
    <property type="match status" value="1"/>
</dbReference>
<evidence type="ECO:0000313" key="9">
    <source>
        <dbReference type="Proteomes" id="UP001608902"/>
    </source>
</evidence>
<evidence type="ECO:0000256" key="5">
    <source>
        <dbReference type="ARBA" id="ARBA00022837"/>
    </source>
</evidence>
<evidence type="ECO:0000259" key="7">
    <source>
        <dbReference type="Pfam" id="PF00884"/>
    </source>
</evidence>
<proteinExistence type="inferred from homology"/>
<dbReference type="Pfam" id="PF00884">
    <property type="entry name" value="Sulfatase"/>
    <property type="match status" value="1"/>
</dbReference>
<dbReference type="InterPro" id="IPR024607">
    <property type="entry name" value="Sulfatase_CS"/>
</dbReference>
<dbReference type="Pfam" id="PF14707">
    <property type="entry name" value="Sulfatase_C"/>
    <property type="match status" value="1"/>
</dbReference>
<organism evidence="8 9">
    <name type="scientific">Gnathostoma spinigerum</name>
    <dbReference type="NCBI Taxonomy" id="75299"/>
    <lineage>
        <taxon>Eukaryota</taxon>
        <taxon>Metazoa</taxon>
        <taxon>Ecdysozoa</taxon>
        <taxon>Nematoda</taxon>
        <taxon>Chromadorea</taxon>
        <taxon>Rhabditida</taxon>
        <taxon>Spirurina</taxon>
        <taxon>Gnathostomatomorpha</taxon>
        <taxon>Gnathostomatoidea</taxon>
        <taxon>Gnathostomatidae</taxon>
        <taxon>Gnathostoma</taxon>
    </lineage>
</organism>
<dbReference type="Proteomes" id="UP001608902">
    <property type="component" value="Unassembled WGS sequence"/>
</dbReference>
<dbReference type="InterPro" id="IPR000917">
    <property type="entry name" value="Sulfatase_N"/>
</dbReference>
<dbReference type="SUPFAM" id="SSF53649">
    <property type="entry name" value="Alkaline phosphatase-like"/>
    <property type="match status" value="1"/>
</dbReference>
<feature type="chain" id="PRO_5044761840" description="Sulfatase N-terminal domain-containing protein" evidence="6">
    <location>
        <begin position="22"/>
        <end position="621"/>
    </location>
</feature>
<keyword evidence="3" id="KW-0479">Metal-binding</keyword>
<dbReference type="InterPro" id="IPR017850">
    <property type="entry name" value="Alkaline_phosphatase_core_sf"/>
</dbReference>
<protein>
    <recommendedName>
        <fullName evidence="7">Sulfatase N-terminal domain-containing protein</fullName>
    </recommendedName>
</protein>
<dbReference type="PROSITE" id="PS00523">
    <property type="entry name" value="SULFATASE_1"/>
    <property type="match status" value="1"/>
</dbReference>
<evidence type="ECO:0000256" key="4">
    <source>
        <dbReference type="ARBA" id="ARBA00022801"/>
    </source>
</evidence>
<comment type="cofactor">
    <cofactor evidence="1">
        <name>Ca(2+)</name>
        <dbReference type="ChEBI" id="CHEBI:29108"/>
    </cofactor>
</comment>